<evidence type="ECO:0000256" key="1">
    <source>
        <dbReference type="ARBA" id="ARBA00022737"/>
    </source>
</evidence>
<dbReference type="PROSITE" id="PS00141">
    <property type="entry name" value="ASP_PROTEASE"/>
    <property type="match status" value="1"/>
</dbReference>
<dbReference type="InterPro" id="IPR033635">
    <property type="entry name" value="ANKS1/Caskin"/>
</dbReference>
<dbReference type="InterPro" id="IPR013761">
    <property type="entry name" value="SAM/pointed_sf"/>
</dbReference>
<proteinExistence type="predicted"/>
<keyword evidence="2" id="KW-0040">ANK repeat</keyword>
<name>A0A2T7NHL4_POMCA</name>
<dbReference type="STRING" id="400727.A0A2T7NHL4"/>
<organism evidence="5 6">
    <name type="scientific">Pomacea canaliculata</name>
    <name type="common">Golden apple snail</name>
    <dbReference type="NCBI Taxonomy" id="400727"/>
    <lineage>
        <taxon>Eukaryota</taxon>
        <taxon>Metazoa</taxon>
        <taxon>Spiralia</taxon>
        <taxon>Lophotrochozoa</taxon>
        <taxon>Mollusca</taxon>
        <taxon>Gastropoda</taxon>
        <taxon>Caenogastropoda</taxon>
        <taxon>Architaenioglossa</taxon>
        <taxon>Ampullarioidea</taxon>
        <taxon>Ampullariidae</taxon>
        <taxon>Pomacea</taxon>
    </lineage>
</organism>
<sequence length="413" mass="46816">MSDALRDFLAAIGLEHHFNMFLTRGFDEESDIAHLTVDDLRTIGIENSSDIHCILKAAQAYKTSKTHQLFHWLRKNGLLHYYEGFVQSRLTDLNKVASLSLPEDKIYDELEITLPGHQRRFERAVKVLRRRLKQKKESNRVVVTEGWWGFPAYLPKAKYPFLCVQATIRSTSPLISLSRNMEFMVDSGSDVSTLRDDIIQELKLEVIRQVTSCGVFGSQRTNMYRANLTIGDQTLEIEVISSSYDSVGSCILRYFGHEIDAFRHIWYRGQDGSLQPTSHSSSTKGTEPETISVLSEPEAKKVASPYDTRNKKKASPYDMSNKKKASTSRNNSVNENSEEMLGENRIGDDPHELRDMGYRAVPAIDCGSYSQQRTNGMLAVPSCVALGTEINGVEEWMKHENDISENHSHINSK</sequence>
<dbReference type="PROSITE" id="PS50105">
    <property type="entry name" value="SAM_DOMAIN"/>
    <property type="match status" value="2"/>
</dbReference>
<dbReference type="GO" id="GO:0006508">
    <property type="term" value="P:proteolysis"/>
    <property type="evidence" value="ECO:0007669"/>
    <property type="project" value="InterPro"/>
</dbReference>
<dbReference type="Gene3D" id="1.10.150.50">
    <property type="entry name" value="Transcription Factor, Ets-1"/>
    <property type="match status" value="2"/>
</dbReference>
<dbReference type="Pfam" id="PF00536">
    <property type="entry name" value="SAM_1"/>
    <property type="match status" value="1"/>
</dbReference>
<dbReference type="CDD" id="cd09487">
    <property type="entry name" value="SAM_superfamily"/>
    <property type="match status" value="1"/>
</dbReference>
<feature type="domain" description="SAM" evidence="4">
    <location>
        <begin position="64"/>
        <end position="131"/>
    </location>
</feature>
<dbReference type="AlphaFoldDB" id="A0A2T7NHL4"/>
<dbReference type="OMA" id="DCEEDLC"/>
<comment type="caution">
    <text evidence="5">The sequence shown here is derived from an EMBL/GenBank/DDBJ whole genome shotgun (WGS) entry which is preliminary data.</text>
</comment>
<feature type="domain" description="SAM" evidence="4">
    <location>
        <begin position="1"/>
        <end position="64"/>
    </location>
</feature>
<dbReference type="InterPro" id="IPR001969">
    <property type="entry name" value="Aspartic_peptidase_AS"/>
</dbReference>
<accession>A0A2T7NHL4</accession>
<dbReference type="Pfam" id="PF07647">
    <property type="entry name" value="SAM_2"/>
    <property type="match status" value="1"/>
</dbReference>
<dbReference type="GO" id="GO:0004190">
    <property type="term" value="F:aspartic-type endopeptidase activity"/>
    <property type="evidence" value="ECO:0007669"/>
    <property type="project" value="InterPro"/>
</dbReference>
<dbReference type="PANTHER" id="PTHR24174">
    <property type="entry name" value="ANKYRIN REPEAT AND STERILE ALPHA MOTIF DOMAIN-CONTAINING PROTEIN 1"/>
    <property type="match status" value="1"/>
</dbReference>
<gene>
    <name evidence="5" type="ORF">C0Q70_18803</name>
</gene>
<dbReference type="SMART" id="SM00454">
    <property type="entry name" value="SAM"/>
    <property type="match status" value="2"/>
</dbReference>
<reference evidence="5 6" key="1">
    <citation type="submission" date="2018-04" db="EMBL/GenBank/DDBJ databases">
        <title>The genome of golden apple snail Pomacea canaliculata provides insight into stress tolerance and invasive adaptation.</title>
        <authorList>
            <person name="Liu C."/>
            <person name="Liu B."/>
            <person name="Ren Y."/>
            <person name="Zhang Y."/>
            <person name="Wang H."/>
            <person name="Li S."/>
            <person name="Jiang F."/>
            <person name="Yin L."/>
            <person name="Zhang G."/>
            <person name="Qian W."/>
            <person name="Fan W."/>
        </authorList>
    </citation>
    <scope>NUCLEOTIDE SEQUENCE [LARGE SCALE GENOMIC DNA]</scope>
    <source>
        <strain evidence="5">SZHN2017</strain>
        <tissue evidence="5">Muscle</tissue>
    </source>
</reference>
<dbReference type="OrthoDB" id="1919336at2759"/>
<protein>
    <recommendedName>
        <fullName evidence="4">SAM domain-containing protein</fullName>
    </recommendedName>
</protein>
<evidence type="ECO:0000313" key="6">
    <source>
        <dbReference type="Proteomes" id="UP000245119"/>
    </source>
</evidence>
<feature type="region of interest" description="Disordered" evidence="3">
    <location>
        <begin position="273"/>
        <end position="353"/>
    </location>
</feature>
<dbReference type="PANTHER" id="PTHR24174:SF16">
    <property type="entry name" value="CASKIN-2"/>
    <property type="match status" value="1"/>
</dbReference>
<keyword evidence="6" id="KW-1185">Reference proteome</keyword>
<dbReference type="Proteomes" id="UP000245119">
    <property type="component" value="Linkage Group LG12"/>
</dbReference>
<keyword evidence="1" id="KW-0677">Repeat</keyword>
<dbReference type="EMBL" id="PZQS01000012">
    <property type="protein sequence ID" value="PVD20645.1"/>
    <property type="molecule type" value="Genomic_DNA"/>
</dbReference>
<evidence type="ECO:0000313" key="5">
    <source>
        <dbReference type="EMBL" id="PVD20645.1"/>
    </source>
</evidence>
<dbReference type="SUPFAM" id="SSF47769">
    <property type="entry name" value="SAM/Pointed domain"/>
    <property type="match status" value="2"/>
</dbReference>
<evidence type="ECO:0000256" key="2">
    <source>
        <dbReference type="ARBA" id="ARBA00023043"/>
    </source>
</evidence>
<feature type="compositionally biased region" description="Polar residues" evidence="3">
    <location>
        <begin position="273"/>
        <end position="285"/>
    </location>
</feature>
<evidence type="ECO:0000259" key="4">
    <source>
        <dbReference type="PROSITE" id="PS50105"/>
    </source>
</evidence>
<dbReference type="InterPro" id="IPR001660">
    <property type="entry name" value="SAM"/>
</dbReference>
<evidence type="ECO:0000256" key="3">
    <source>
        <dbReference type="SAM" id="MobiDB-lite"/>
    </source>
</evidence>